<evidence type="ECO:0000313" key="3">
    <source>
        <dbReference type="Proteomes" id="UP000190683"/>
    </source>
</evidence>
<accession>A0A1T0CNL6</accession>
<sequence length="142" mass="16715">MAHSTSKEKYNHQELVFKPVANDTNKPIAIKTTSTINDEQILLTQKIDEYESLMSFKTFILFGYPIFGLMIAFVLFKFVYHNPMIFIDVVVILLCIGVFWFYKRNRCPWCDDKFFIFKKDGTKSINFYHQTKCINCGQPNDN</sequence>
<keyword evidence="1" id="KW-0472">Membrane</keyword>
<dbReference type="AlphaFoldDB" id="A0A1T0CNL6"/>
<keyword evidence="1" id="KW-1133">Transmembrane helix</keyword>
<protein>
    <submittedName>
        <fullName evidence="2">Uncharacterized protein</fullName>
    </submittedName>
</protein>
<dbReference type="EMBL" id="MUYV01000011">
    <property type="protein sequence ID" value="OOS23926.1"/>
    <property type="molecule type" value="Genomic_DNA"/>
</dbReference>
<comment type="caution">
    <text evidence="2">The sequence shown here is derived from an EMBL/GenBank/DDBJ whole genome shotgun (WGS) entry which is preliminary data.</text>
</comment>
<keyword evidence="1" id="KW-0812">Transmembrane</keyword>
<evidence type="ECO:0000256" key="1">
    <source>
        <dbReference type="SAM" id="Phobius"/>
    </source>
</evidence>
<gene>
    <name evidence="2" type="ORF">B0681_08165</name>
</gene>
<evidence type="ECO:0000313" key="2">
    <source>
        <dbReference type="EMBL" id="OOS23926.1"/>
    </source>
</evidence>
<feature type="transmembrane region" description="Helical" evidence="1">
    <location>
        <begin position="85"/>
        <end position="102"/>
    </location>
</feature>
<organism evidence="2 3">
    <name type="scientific">Moraxella porci DSM 25326</name>
    <dbReference type="NCBI Taxonomy" id="573983"/>
    <lineage>
        <taxon>Bacteria</taxon>
        <taxon>Pseudomonadati</taxon>
        <taxon>Pseudomonadota</taxon>
        <taxon>Gammaproteobacteria</taxon>
        <taxon>Moraxellales</taxon>
        <taxon>Moraxellaceae</taxon>
        <taxon>Moraxella</taxon>
    </lineage>
</organism>
<keyword evidence="3" id="KW-1185">Reference proteome</keyword>
<name>A0A1T0CNL6_9GAMM</name>
<reference evidence="2 3" key="1">
    <citation type="submission" date="2017-02" db="EMBL/GenBank/DDBJ databases">
        <title>Draft genome sequence of Moraxella porci CCUG 54912T type strain.</title>
        <authorList>
            <person name="Salva-Serra F."/>
            <person name="Engstrom-Jakobsson H."/>
            <person name="Thorell K."/>
            <person name="Jaen-Luchoro D."/>
            <person name="Gonzales-Siles L."/>
            <person name="Karlsson R."/>
            <person name="Yazdan S."/>
            <person name="Boulund F."/>
            <person name="Johnning A."/>
            <person name="Engstrand L."/>
            <person name="Kristiansson E."/>
            <person name="Moore E."/>
        </authorList>
    </citation>
    <scope>NUCLEOTIDE SEQUENCE [LARGE SCALE GENOMIC DNA]</scope>
    <source>
        <strain evidence="2 3">CCUG 54912</strain>
    </source>
</reference>
<feature type="transmembrane region" description="Helical" evidence="1">
    <location>
        <begin position="59"/>
        <end position="79"/>
    </location>
</feature>
<dbReference type="Proteomes" id="UP000190683">
    <property type="component" value="Unassembled WGS sequence"/>
</dbReference>
<proteinExistence type="predicted"/>